<feature type="domain" description="RRM" evidence="3">
    <location>
        <begin position="154"/>
        <end position="225"/>
    </location>
</feature>
<evidence type="ECO:0000256" key="1">
    <source>
        <dbReference type="ARBA" id="ARBA00022884"/>
    </source>
</evidence>
<dbReference type="InterPro" id="IPR000504">
    <property type="entry name" value="RRM_dom"/>
</dbReference>
<dbReference type="EMBL" id="HBGE01052561">
    <property type="protein sequence ID" value="CAD9150862.1"/>
    <property type="molecule type" value="Transcribed_RNA"/>
</dbReference>
<organism evidence="4">
    <name type="scientific">Alexandrium catenella</name>
    <name type="common">Red tide dinoflagellate</name>
    <name type="synonym">Gonyaulax catenella</name>
    <dbReference type="NCBI Taxonomy" id="2925"/>
    <lineage>
        <taxon>Eukaryota</taxon>
        <taxon>Sar</taxon>
        <taxon>Alveolata</taxon>
        <taxon>Dinophyceae</taxon>
        <taxon>Gonyaulacales</taxon>
        <taxon>Pyrocystaceae</taxon>
        <taxon>Alexandrium</taxon>
    </lineage>
</organism>
<evidence type="ECO:0000256" key="2">
    <source>
        <dbReference type="PROSITE-ProRule" id="PRU00176"/>
    </source>
</evidence>
<dbReference type="PANTHER" id="PTHR23003">
    <property type="entry name" value="RNA RECOGNITION MOTIF RRM DOMAIN CONTAINING PROTEIN"/>
    <property type="match status" value="1"/>
</dbReference>
<name>A0A7S1W628_ALECA</name>
<dbReference type="Gene3D" id="3.30.70.330">
    <property type="match status" value="2"/>
</dbReference>
<dbReference type="InterPro" id="IPR050374">
    <property type="entry name" value="RRT5_SRSF_SR"/>
</dbReference>
<dbReference type="Pfam" id="PF00076">
    <property type="entry name" value="RRM_1"/>
    <property type="match status" value="2"/>
</dbReference>
<dbReference type="SMART" id="SM00360">
    <property type="entry name" value="RRM"/>
    <property type="match status" value="2"/>
</dbReference>
<evidence type="ECO:0000313" key="4">
    <source>
        <dbReference type="EMBL" id="CAD9150862.1"/>
    </source>
</evidence>
<dbReference type="InterPro" id="IPR012677">
    <property type="entry name" value="Nucleotide-bd_a/b_plait_sf"/>
</dbReference>
<dbReference type="InterPro" id="IPR035979">
    <property type="entry name" value="RBD_domain_sf"/>
</dbReference>
<reference evidence="4" key="1">
    <citation type="submission" date="2021-01" db="EMBL/GenBank/DDBJ databases">
        <authorList>
            <person name="Corre E."/>
            <person name="Pelletier E."/>
            <person name="Niang G."/>
            <person name="Scheremetjew M."/>
            <person name="Finn R."/>
            <person name="Kale V."/>
            <person name="Holt S."/>
            <person name="Cochrane G."/>
            <person name="Meng A."/>
            <person name="Brown T."/>
            <person name="Cohen L."/>
        </authorList>
    </citation>
    <scope>NUCLEOTIDE SEQUENCE</scope>
    <source>
        <strain evidence="4">OF101</strain>
    </source>
</reference>
<evidence type="ECO:0000259" key="3">
    <source>
        <dbReference type="PROSITE" id="PS50102"/>
    </source>
</evidence>
<dbReference type="GO" id="GO:0005737">
    <property type="term" value="C:cytoplasm"/>
    <property type="evidence" value="ECO:0007669"/>
    <property type="project" value="TreeGrafter"/>
</dbReference>
<dbReference type="PROSITE" id="PS50102">
    <property type="entry name" value="RRM"/>
    <property type="match status" value="2"/>
</dbReference>
<feature type="domain" description="RRM" evidence="3">
    <location>
        <begin position="17"/>
        <end position="88"/>
    </location>
</feature>
<dbReference type="SUPFAM" id="SSF54928">
    <property type="entry name" value="RNA-binding domain, RBD"/>
    <property type="match status" value="1"/>
</dbReference>
<dbReference type="GO" id="GO:0003729">
    <property type="term" value="F:mRNA binding"/>
    <property type="evidence" value="ECO:0007669"/>
    <property type="project" value="TreeGrafter"/>
</dbReference>
<keyword evidence="1 2" id="KW-0694">RNA-binding</keyword>
<dbReference type="AlphaFoldDB" id="A0A7S1W628"/>
<proteinExistence type="predicted"/>
<dbReference type="CDD" id="cd00590">
    <property type="entry name" value="RRM_SF"/>
    <property type="match status" value="1"/>
</dbReference>
<protein>
    <recommendedName>
        <fullName evidence="3">RRM domain-containing protein</fullName>
    </recommendedName>
</protein>
<gene>
    <name evidence="4" type="ORF">ACAT0790_LOCUS31725</name>
</gene>
<accession>A0A7S1W628</accession>
<sequence>MSQGGASNKFQIRDPDCTVWLGNLPEGISYQEVQSFMNQVGTCKRAEILRNGTGFAWFATAQDAAFAIAKLNGSFFKGSNIIVDVYTQKGGGGGGGQGSSASSASSAGRTWNNYGASKGSGGGVWKPMFQKSTGGEGGGTANINGKNKIRNPECTVWLGGLPEGTLFKDVQEHMSQAGVCKYAATLKKGTGFAVMESPEEAANAIAMLSGSVLNGAAIEVDVWEKKGPTPSA</sequence>
<dbReference type="GO" id="GO:0005634">
    <property type="term" value="C:nucleus"/>
    <property type="evidence" value="ECO:0007669"/>
    <property type="project" value="TreeGrafter"/>
</dbReference>